<evidence type="ECO:0000259" key="4">
    <source>
        <dbReference type="Pfam" id="PF21773"/>
    </source>
</evidence>
<evidence type="ECO:0000256" key="3">
    <source>
        <dbReference type="SAM" id="MobiDB-lite"/>
    </source>
</evidence>
<dbReference type="EMBL" id="HBIB01006219">
    <property type="protein sequence ID" value="CAE0241666.1"/>
    <property type="molecule type" value="Transcribed_RNA"/>
</dbReference>
<gene>
    <name evidence="5" type="ORF">PBIL07802_LOCUS3828</name>
</gene>
<evidence type="ECO:0000256" key="2">
    <source>
        <dbReference type="SAM" id="Coils"/>
    </source>
</evidence>
<evidence type="ECO:0000313" key="5">
    <source>
        <dbReference type="EMBL" id="CAE0241666.1"/>
    </source>
</evidence>
<dbReference type="PANTHER" id="PTHR21694:SF18">
    <property type="entry name" value="COILED-COIL DOMAIN-CONTAINING PROTEIN 63"/>
    <property type="match status" value="1"/>
</dbReference>
<accession>A0A7S3D130</accession>
<dbReference type="InterPro" id="IPR049258">
    <property type="entry name" value="ODAD1_CC"/>
</dbReference>
<evidence type="ECO:0000256" key="1">
    <source>
        <dbReference type="ARBA" id="ARBA00023054"/>
    </source>
</evidence>
<dbReference type="Pfam" id="PF21773">
    <property type="entry name" value="ODAD1_CC"/>
    <property type="match status" value="1"/>
</dbReference>
<sequence>MMGGQDGSRRNSRKSINAGSGVDVETMQKQYRMMEENQAQYNKETQAILRKQMKTIKRIKDESEQIKEQIAVLQRQQNSGNMAQIQTKIADMQDQADQFTKKIEVEKRLLEEIDKQLKVGKARLEDKRQFVGGVNASKESTKQTMKQIRILENRLDKALVKFNESLSFNKTLRDEIDNLRRERVVFDNIYKKLGKELQEKKASMAEKVELSNLAYEARDQALAETTALRTLMDKEQSAFEDEWSELGRQLETDKKSIKDIGRGTPAKDARGDLSKDDEDKLRKKLVKGSWGLAKDKVSKAVVLERVQSYEEAFNRIQASTGIADIDELVTSFIEAEDKNFSLYNYVNEMNNEVEKLEEQNAELRVEIEKYKGQGGNTENQRKKLLKDLEDKLAKTEAKAAQYEEKALKATKTVESLISGIQNIFNRLGLNQSSVVDMLGDDGVTENNMMKYLGLIEQHTNELLSVYMTRQLAATGAATGSAQDPGGAPPTPSMGMPSLLGTGPAAPAGPASLLVQPPMIGDEDDAEDVSDEEDERPLSRDELKAKTIRGINKKENQKGGLQKKARKQAAAAVGGN</sequence>
<feature type="compositionally biased region" description="Low complexity" evidence="3">
    <location>
        <begin position="496"/>
        <end position="513"/>
    </location>
</feature>
<reference evidence="5" key="1">
    <citation type="submission" date="2021-01" db="EMBL/GenBank/DDBJ databases">
        <authorList>
            <person name="Corre E."/>
            <person name="Pelletier E."/>
            <person name="Niang G."/>
            <person name="Scheremetjew M."/>
            <person name="Finn R."/>
            <person name="Kale V."/>
            <person name="Holt S."/>
            <person name="Cochrane G."/>
            <person name="Meng A."/>
            <person name="Brown T."/>
            <person name="Cohen L."/>
        </authorList>
    </citation>
    <scope>NUCLEOTIDE SEQUENCE</scope>
    <source>
        <strain evidence="5">NIES-2562</strain>
    </source>
</reference>
<proteinExistence type="predicted"/>
<feature type="coiled-coil region" evidence="2">
    <location>
        <begin position="339"/>
        <end position="412"/>
    </location>
</feature>
<feature type="coiled-coil region" evidence="2">
    <location>
        <begin position="24"/>
        <end position="116"/>
    </location>
</feature>
<feature type="domain" description="ODAD1 central coiled coil region" evidence="4">
    <location>
        <begin position="146"/>
        <end position="440"/>
    </location>
</feature>
<dbReference type="InterPro" id="IPR051876">
    <property type="entry name" value="ODA-DC/CCD"/>
</dbReference>
<keyword evidence="1 2" id="KW-0175">Coiled coil</keyword>
<organism evidence="5">
    <name type="scientific">Palpitomonas bilix</name>
    <dbReference type="NCBI Taxonomy" id="652834"/>
    <lineage>
        <taxon>Eukaryota</taxon>
        <taxon>Eukaryota incertae sedis</taxon>
    </lineage>
</organism>
<dbReference type="AlphaFoldDB" id="A0A7S3D130"/>
<feature type="compositionally biased region" description="Acidic residues" evidence="3">
    <location>
        <begin position="520"/>
        <end position="534"/>
    </location>
</feature>
<feature type="compositionally biased region" description="Basic and acidic residues" evidence="3">
    <location>
        <begin position="535"/>
        <end position="544"/>
    </location>
</feature>
<dbReference type="PANTHER" id="PTHR21694">
    <property type="entry name" value="COILED-COIL DOMAIN-CONTAINING PROTEIN 63"/>
    <property type="match status" value="1"/>
</dbReference>
<name>A0A7S3D130_9EUKA</name>
<feature type="region of interest" description="Disordered" evidence="3">
    <location>
        <begin position="1"/>
        <end position="21"/>
    </location>
</feature>
<protein>
    <recommendedName>
        <fullName evidence="4">ODAD1 central coiled coil region domain-containing protein</fullName>
    </recommendedName>
</protein>
<feature type="region of interest" description="Disordered" evidence="3">
    <location>
        <begin position="476"/>
        <end position="575"/>
    </location>
</feature>